<proteinExistence type="predicted"/>
<dbReference type="EMBL" id="VCAO01000002">
    <property type="protein sequence ID" value="TMM48779.1"/>
    <property type="molecule type" value="Genomic_DNA"/>
</dbReference>
<comment type="caution">
    <text evidence="3">The sequence shown here is derived from an EMBL/GenBank/DDBJ whole genome shotgun (WGS) entry which is preliminary data.</text>
</comment>
<feature type="signal peptide" evidence="2">
    <location>
        <begin position="1"/>
        <end position="20"/>
    </location>
</feature>
<evidence type="ECO:0000313" key="4">
    <source>
        <dbReference type="Proteomes" id="UP000309668"/>
    </source>
</evidence>
<evidence type="ECO:0000256" key="1">
    <source>
        <dbReference type="SAM" id="MobiDB-lite"/>
    </source>
</evidence>
<evidence type="ECO:0008006" key="5">
    <source>
        <dbReference type="Google" id="ProtNLM"/>
    </source>
</evidence>
<evidence type="ECO:0000313" key="3">
    <source>
        <dbReference type="EMBL" id="TMM48779.1"/>
    </source>
</evidence>
<keyword evidence="4" id="KW-1185">Reference proteome</keyword>
<dbReference type="OrthoDB" id="7408224at2"/>
<sequence>MKHFLIGAAVIALAATGAQAGPDKGNGKDHKGKAQVSAKAKVGNKSNVKAKAKVERRDTVRVSRADDRKDYRRSDSKDNKQDNKAPKRAKSDDRKNNDRSYDTRRSDDRSDVRRTDYRQDRRETRRDDDRRAPRYVDRVAYESQRDFMRRDRSRVYINGCPPGLAKKGNGCTPPGLAKRARTNMQMFRYDYRPRLFGLTNYSSGRYTYNNGYLLRMNDRGSVAGYIPLLGGALAVGNQWPNSYQSYEVPNYYVDYYNLGGTNNYRYADDVIYRVDPQDSAIVSIAALLTGDDINIGQPMPRGYDVYNVPYSYRDRYYDTPEANYRYSDGYVYRIDPTTQLVAAAIDLLV</sequence>
<dbReference type="Gene3D" id="3.10.450.160">
    <property type="entry name" value="inner membrane protein cigr"/>
    <property type="match status" value="1"/>
</dbReference>
<feature type="region of interest" description="Disordered" evidence="1">
    <location>
        <begin position="18"/>
        <end position="129"/>
    </location>
</feature>
<keyword evidence="2" id="KW-0732">Signal</keyword>
<gene>
    <name evidence="3" type="ORF">FEV51_05120</name>
</gene>
<evidence type="ECO:0000256" key="2">
    <source>
        <dbReference type="SAM" id="SignalP"/>
    </source>
</evidence>
<name>A0A5S3PC13_9SPHN</name>
<accession>A0A5S3PC13</accession>
<feature type="chain" id="PRO_5024347701" description="RcnB family protein" evidence="2">
    <location>
        <begin position="21"/>
        <end position="349"/>
    </location>
</feature>
<organism evidence="3 4">
    <name type="scientific">Qipengyuania marisflavi</name>
    <dbReference type="NCBI Taxonomy" id="2486356"/>
    <lineage>
        <taxon>Bacteria</taxon>
        <taxon>Pseudomonadati</taxon>
        <taxon>Pseudomonadota</taxon>
        <taxon>Alphaproteobacteria</taxon>
        <taxon>Sphingomonadales</taxon>
        <taxon>Erythrobacteraceae</taxon>
        <taxon>Qipengyuania</taxon>
    </lineage>
</organism>
<protein>
    <recommendedName>
        <fullName evidence="5">RcnB family protein</fullName>
    </recommendedName>
</protein>
<feature type="compositionally biased region" description="Basic and acidic residues" evidence="1">
    <location>
        <begin position="52"/>
        <end position="129"/>
    </location>
</feature>
<reference evidence="3 4" key="1">
    <citation type="submission" date="2019-05" db="EMBL/GenBank/DDBJ databases">
        <title>Erythrobacter marisflavi sp. nov., isolated from isolated from water of an estuary environment.</title>
        <authorList>
            <person name="Yoon J.-H."/>
        </authorList>
    </citation>
    <scope>NUCLEOTIDE SEQUENCE [LARGE SCALE GENOMIC DNA]</scope>
    <source>
        <strain evidence="3 4">KEM-5</strain>
    </source>
</reference>
<dbReference type="RefSeq" id="WP_138616635.1">
    <property type="nucleotide sequence ID" value="NZ_VCAO01000002.1"/>
</dbReference>
<dbReference type="Proteomes" id="UP000309668">
    <property type="component" value="Unassembled WGS sequence"/>
</dbReference>
<dbReference type="AlphaFoldDB" id="A0A5S3PC13"/>